<dbReference type="AlphaFoldDB" id="A0A249PB38"/>
<gene>
    <name evidence="1" type="ORF">SJ05684_c15430</name>
</gene>
<dbReference type="EMBL" id="CP023067">
    <property type="protein sequence ID" value="ASY62985.1"/>
    <property type="molecule type" value="Genomic_DNA"/>
</dbReference>
<protein>
    <submittedName>
        <fullName evidence="1">Uncharacterized protein</fullName>
    </submittedName>
</protein>
<sequence>MYIGAGSIGAAATGGGALPLPLPIVPQALSPTTESNVIVNTRILLIK</sequence>
<dbReference type="KEGG" id="esj:SJ05684_c15430"/>
<accession>A0A249PB38</accession>
<name>A0A249PB38_9HYPH</name>
<organism evidence="1 2">
    <name type="scientific">Sinorhizobium sojae CCBAU 05684</name>
    <dbReference type="NCBI Taxonomy" id="716928"/>
    <lineage>
        <taxon>Bacteria</taxon>
        <taxon>Pseudomonadati</taxon>
        <taxon>Pseudomonadota</taxon>
        <taxon>Alphaproteobacteria</taxon>
        <taxon>Hyphomicrobiales</taxon>
        <taxon>Rhizobiaceae</taxon>
        <taxon>Sinorhizobium/Ensifer group</taxon>
        <taxon>Sinorhizobium</taxon>
    </lineage>
</organism>
<evidence type="ECO:0000313" key="1">
    <source>
        <dbReference type="EMBL" id="ASY62985.1"/>
    </source>
</evidence>
<evidence type="ECO:0000313" key="2">
    <source>
        <dbReference type="Proteomes" id="UP000217211"/>
    </source>
</evidence>
<reference evidence="1 2" key="1">
    <citation type="submission" date="2017-08" db="EMBL/GenBank/DDBJ databases">
        <title>Multipartite genome sequences of Sinorhizobium species nodulating soybeans.</title>
        <authorList>
            <person name="Tian C.F."/>
        </authorList>
    </citation>
    <scope>NUCLEOTIDE SEQUENCE [LARGE SCALE GENOMIC DNA]</scope>
    <source>
        <strain evidence="1 2">CCBAU 05684</strain>
    </source>
</reference>
<proteinExistence type="predicted"/>
<dbReference type="Proteomes" id="UP000217211">
    <property type="component" value="Chromosome"/>
</dbReference>
<keyword evidence="2" id="KW-1185">Reference proteome</keyword>